<keyword evidence="11" id="KW-1185">Reference proteome</keyword>
<evidence type="ECO:0000256" key="5">
    <source>
        <dbReference type="ARBA" id="ARBA00023004"/>
    </source>
</evidence>
<evidence type="ECO:0000256" key="6">
    <source>
        <dbReference type="ARBA" id="ARBA00023136"/>
    </source>
</evidence>
<keyword evidence="6 7" id="KW-0472">Membrane</keyword>
<evidence type="ECO:0000313" key="10">
    <source>
        <dbReference type="EMBL" id="MBV7257260.1"/>
    </source>
</evidence>
<feature type="domain" description="Ferric oxidoreductase" evidence="9">
    <location>
        <begin position="37"/>
        <end position="150"/>
    </location>
</feature>
<proteinExistence type="predicted"/>
<reference evidence="10 11" key="1">
    <citation type="submission" date="2021-04" db="EMBL/GenBank/DDBJ databases">
        <authorList>
            <person name="Pira H."/>
            <person name="Risdian C."/>
            <person name="Wink J."/>
        </authorList>
    </citation>
    <scope>NUCLEOTIDE SEQUENCE [LARGE SCALE GENOMIC DNA]</scope>
    <source>
        <strain evidence="10 11">WHA3</strain>
    </source>
</reference>
<dbReference type="EMBL" id="JAGSPA010000003">
    <property type="protein sequence ID" value="MBV7257260.1"/>
    <property type="molecule type" value="Genomic_DNA"/>
</dbReference>
<dbReference type="InterPro" id="IPR013130">
    <property type="entry name" value="Fe3_Rdtase_TM_dom"/>
</dbReference>
<feature type="transmembrane region" description="Helical" evidence="7">
    <location>
        <begin position="39"/>
        <end position="60"/>
    </location>
</feature>
<feature type="signal peptide" evidence="8">
    <location>
        <begin position="1"/>
        <end position="21"/>
    </location>
</feature>
<feature type="chain" id="PRO_5046937774" evidence="8">
    <location>
        <begin position="22"/>
        <end position="192"/>
    </location>
</feature>
<evidence type="ECO:0000256" key="8">
    <source>
        <dbReference type="SAM" id="SignalP"/>
    </source>
</evidence>
<comment type="subcellular location">
    <subcellularLocation>
        <location evidence="1">Membrane</location>
        <topology evidence="1">Multi-pass membrane protein</topology>
    </subcellularLocation>
</comment>
<name>A0ABS6SFV2_9SPHN</name>
<keyword evidence="3 7" id="KW-0812">Transmembrane</keyword>
<dbReference type="Pfam" id="PF01794">
    <property type="entry name" value="Ferric_reduct"/>
    <property type="match status" value="1"/>
</dbReference>
<evidence type="ECO:0000256" key="1">
    <source>
        <dbReference type="ARBA" id="ARBA00004141"/>
    </source>
</evidence>
<dbReference type="InterPro" id="IPR022837">
    <property type="entry name" value="MsrQ-like"/>
</dbReference>
<keyword evidence="4 7" id="KW-1133">Transmembrane helix</keyword>
<organism evidence="10 11">
    <name type="scientific">Pacificimonas pallii</name>
    <dbReference type="NCBI Taxonomy" id="2827236"/>
    <lineage>
        <taxon>Bacteria</taxon>
        <taxon>Pseudomonadati</taxon>
        <taxon>Pseudomonadota</taxon>
        <taxon>Alphaproteobacteria</taxon>
        <taxon>Sphingomonadales</taxon>
        <taxon>Sphingosinicellaceae</taxon>
        <taxon>Pacificimonas</taxon>
    </lineage>
</organism>
<comment type="caution">
    <text evidence="10">The sequence shown here is derived from an EMBL/GenBank/DDBJ whole genome shotgun (WGS) entry which is preliminary data.</text>
</comment>
<evidence type="ECO:0000256" key="7">
    <source>
        <dbReference type="SAM" id="Phobius"/>
    </source>
</evidence>
<dbReference type="Proteomes" id="UP000722336">
    <property type="component" value="Unassembled WGS sequence"/>
</dbReference>
<protein>
    <submittedName>
        <fullName evidence="10">Ferric reductase-like transmembrane domain-containing protein</fullName>
    </submittedName>
</protein>
<feature type="transmembrane region" description="Helical" evidence="7">
    <location>
        <begin position="102"/>
        <end position="122"/>
    </location>
</feature>
<feature type="transmembrane region" description="Helical" evidence="7">
    <location>
        <begin position="72"/>
        <end position="90"/>
    </location>
</feature>
<evidence type="ECO:0000259" key="9">
    <source>
        <dbReference type="Pfam" id="PF01794"/>
    </source>
</evidence>
<gene>
    <name evidence="10" type="ORF">KCG44_10745</name>
</gene>
<keyword evidence="5" id="KW-0408">Iron</keyword>
<dbReference type="PANTHER" id="PTHR36964:SF1">
    <property type="entry name" value="PROTEIN-METHIONINE-SULFOXIDE REDUCTASE HEME-BINDING SUBUNIT MSRQ"/>
    <property type="match status" value="1"/>
</dbReference>
<sequence>MKAIVNHRIFFWTLLALPAVAAILSGKDAADQLHGTGEWSARLLILALAISPLVLVARRARWTLWLQQRRRYIGVAAFAYAALHTFYYVMDMETLPAILSEITIISIWTGWLAIIAMLLMALTSNDASMRWLRAGWKKLQRLAYPAAILTLAHWLLIHDGVTAALIHFAPLALLEAYRIAHHLNRRKTPAHA</sequence>
<keyword evidence="8" id="KW-0732">Signal</keyword>
<feature type="transmembrane region" description="Helical" evidence="7">
    <location>
        <begin position="142"/>
        <end position="157"/>
    </location>
</feature>
<keyword evidence="2" id="KW-0813">Transport</keyword>
<dbReference type="RefSeq" id="WP_218446085.1">
    <property type="nucleotide sequence ID" value="NZ_JAGSPA010000003.1"/>
</dbReference>
<evidence type="ECO:0000256" key="2">
    <source>
        <dbReference type="ARBA" id="ARBA00022448"/>
    </source>
</evidence>
<accession>A0ABS6SFV2</accession>
<dbReference type="PANTHER" id="PTHR36964">
    <property type="entry name" value="PROTEIN-METHIONINE-SULFOXIDE REDUCTASE HEME-BINDING SUBUNIT MSRQ"/>
    <property type="match status" value="1"/>
</dbReference>
<evidence type="ECO:0000313" key="11">
    <source>
        <dbReference type="Proteomes" id="UP000722336"/>
    </source>
</evidence>
<evidence type="ECO:0000256" key="3">
    <source>
        <dbReference type="ARBA" id="ARBA00022692"/>
    </source>
</evidence>
<evidence type="ECO:0000256" key="4">
    <source>
        <dbReference type="ARBA" id="ARBA00022989"/>
    </source>
</evidence>